<protein>
    <submittedName>
        <fullName evidence="2">Uncharacterized protein</fullName>
    </submittedName>
</protein>
<dbReference type="OrthoDB" id="7493000at2759"/>
<evidence type="ECO:0000256" key="1">
    <source>
        <dbReference type="SAM" id="MobiDB-lite"/>
    </source>
</evidence>
<dbReference type="EMBL" id="OU898278">
    <property type="protein sequence ID" value="CAG9832391.1"/>
    <property type="molecule type" value="Genomic_DNA"/>
</dbReference>
<feature type="compositionally biased region" description="Polar residues" evidence="1">
    <location>
        <begin position="73"/>
        <end position="96"/>
    </location>
</feature>
<feature type="compositionally biased region" description="Basic and acidic residues" evidence="1">
    <location>
        <begin position="55"/>
        <end position="70"/>
    </location>
</feature>
<feature type="compositionally biased region" description="Low complexity" evidence="1">
    <location>
        <begin position="130"/>
        <end position="139"/>
    </location>
</feature>
<name>A0A9N9SZ27_DIABA</name>
<feature type="compositionally biased region" description="Polar residues" evidence="1">
    <location>
        <begin position="8"/>
        <end position="23"/>
    </location>
</feature>
<feature type="compositionally biased region" description="Polar residues" evidence="1">
    <location>
        <begin position="165"/>
        <end position="176"/>
    </location>
</feature>
<gene>
    <name evidence="2" type="ORF">DIABBA_LOCUS5891</name>
</gene>
<feature type="compositionally biased region" description="Polar residues" evidence="1">
    <location>
        <begin position="115"/>
        <end position="129"/>
    </location>
</feature>
<reference evidence="2" key="1">
    <citation type="submission" date="2022-01" db="EMBL/GenBank/DDBJ databases">
        <authorList>
            <person name="King R."/>
        </authorList>
    </citation>
    <scope>NUCLEOTIDE SEQUENCE</scope>
</reference>
<evidence type="ECO:0000313" key="2">
    <source>
        <dbReference type="EMBL" id="CAG9832391.1"/>
    </source>
</evidence>
<accession>A0A9N9SZ27</accession>
<proteinExistence type="predicted"/>
<feature type="compositionally biased region" description="Acidic residues" evidence="1">
    <location>
        <begin position="97"/>
        <end position="110"/>
    </location>
</feature>
<keyword evidence="3" id="KW-1185">Reference proteome</keyword>
<feature type="compositionally biased region" description="Basic and acidic residues" evidence="1">
    <location>
        <begin position="140"/>
        <end position="149"/>
    </location>
</feature>
<sequence length="218" mass="24358">MLEAIGNEVQNVQQTDTNPSSLGNFIDIGSFENLMPDDSVDNSTSRSDNIIPDDGSDKSTSRFKNLRPDNDQEMFQQSTSQNRSSRKNYTISPVNTDESDVDCSDIDPDYIYESSPMQDTSNALDTTVRSSSPSSSPSLSEKENITESRHKGKKRCREPSKWKQNKAQTSRNSGKSYVSKKENITLIKNINKVVYVKISQISELSPTSTEIHCILMAL</sequence>
<evidence type="ECO:0000313" key="3">
    <source>
        <dbReference type="Proteomes" id="UP001153709"/>
    </source>
</evidence>
<dbReference type="AlphaFoldDB" id="A0A9N9SZ27"/>
<dbReference type="Proteomes" id="UP001153709">
    <property type="component" value="Chromosome 3"/>
</dbReference>
<feature type="region of interest" description="Disordered" evidence="1">
    <location>
        <begin position="1"/>
        <end position="176"/>
    </location>
</feature>
<organism evidence="2 3">
    <name type="scientific">Diabrotica balteata</name>
    <name type="common">Banded cucumber beetle</name>
    <dbReference type="NCBI Taxonomy" id="107213"/>
    <lineage>
        <taxon>Eukaryota</taxon>
        <taxon>Metazoa</taxon>
        <taxon>Ecdysozoa</taxon>
        <taxon>Arthropoda</taxon>
        <taxon>Hexapoda</taxon>
        <taxon>Insecta</taxon>
        <taxon>Pterygota</taxon>
        <taxon>Neoptera</taxon>
        <taxon>Endopterygota</taxon>
        <taxon>Coleoptera</taxon>
        <taxon>Polyphaga</taxon>
        <taxon>Cucujiformia</taxon>
        <taxon>Chrysomeloidea</taxon>
        <taxon>Chrysomelidae</taxon>
        <taxon>Galerucinae</taxon>
        <taxon>Diabroticina</taxon>
        <taxon>Diabroticites</taxon>
        <taxon>Diabrotica</taxon>
    </lineage>
</organism>